<protein>
    <submittedName>
        <fullName evidence="1">Uncharacterized protein</fullName>
    </submittedName>
</protein>
<name>A0A9P5Y714_9AGAR</name>
<accession>A0A9P5Y714</accession>
<dbReference type="Proteomes" id="UP000807353">
    <property type="component" value="Unassembled WGS sequence"/>
</dbReference>
<dbReference type="EMBL" id="MU150267">
    <property type="protein sequence ID" value="KAF9462881.1"/>
    <property type="molecule type" value="Genomic_DNA"/>
</dbReference>
<dbReference type="AlphaFoldDB" id="A0A9P5Y714"/>
<evidence type="ECO:0000313" key="2">
    <source>
        <dbReference type="Proteomes" id="UP000807353"/>
    </source>
</evidence>
<reference evidence="1" key="1">
    <citation type="submission" date="2020-11" db="EMBL/GenBank/DDBJ databases">
        <authorList>
            <consortium name="DOE Joint Genome Institute"/>
            <person name="Ahrendt S."/>
            <person name="Riley R."/>
            <person name="Andreopoulos W."/>
            <person name="Labutti K."/>
            <person name="Pangilinan J."/>
            <person name="Ruiz-Duenas F.J."/>
            <person name="Barrasa J.M."/>
            <person name="Sanchez-Garcia M."/>
            <person name="Camarero S."/>
            <person name="Miyauchi S."/>
            <person name="Serrano A."/>
            <person name="Linde D."/>
            <person name="Babiker R."/>
            <person name="Drula E."/>
            <person name="Ayuso-Fernandez I."/>
            <person name="Pacheco R."/>
            <person name="Padilla G."/>
            <person name="Ferreira P."/>
            <person name="Barriuso J."/>
            <person name="Kellner H."/>
            <person name="Castanera R."/>
            <person name="Alfaro M."/>
            <person name="Ramirez L."/>
            <person name="Pisabarro A.G."/>
            <person name="Kuo A."/>
            <person name="Tritt A."/>
            <person name="Lipzen A."/>
            <person name="He G."/>
            <person name="Yan M."/>
            <person name="Ng V."/>
            <person name="Cullen D."/>
            <person name="Martin F."/>
            <person name="Rosso M.-N."/>
            <person name="Henrissat B."/>
            <person name="Hibbett D."/>
            <person name="Martinez A.T."/>
            <person name="Grigoriev I.V."/>
        </authorList>
    </citation>
    <scope>NUCLEOTIDE SEQUENCE</scope>
    <source>
        <strain evidence="1">CBS 247.69</strain>
    </source>
</reference>
<evidence type="ECO:0000313" key="1">
    <source>
        <dbReference type="EMBL" id="KAF9462881.1"/>
    </source>
</evidence>
<gene>
    <name evidence="1" type="ORF">BDZ94DRAFT_1260084</name>
</gene>
<dbReference type="OrthoDB" id="2935627at2759"/>
<keyword evidence="2" id="KW-1185">Reference proteome</keyword>
<sequence length="60" mass="6935">MAFLPFGLSYLVLTPRRIRLPGDVVTPPNREHASFPSFNCWSMILTHSVRRMNTEPVHQL</sequence>
<organism evidence="1 2">
    <name type="scientific">Collybia nuda</name>
    <dbReference type="NCBI Taxonomy" id="64659"/>
    <lineage>
        <taxon>Eukaryota</taxon>
        <taxon>Fungi</taxon>
        <taxon>Dikarya</taxon>
        <taxon>Basidiomycota</taxon>
        <taxon>Agaricomycotina</taxon>
        <taxon>Agaricomycetes</taxon>
        <taxon>Agaricomycetidae</taxon>
        <taxon>Agaricales</taxon>
        <taxon>Tricholomatineae</taxon>
        <taxon>Clitocybaceae</taxon>
        <taxon>Collybia</taxon>
    </lineage>
</organism>
<comment type="caution">
    <text evidence="1">The sequence shown here is derived from an EMBL/GenBank/DDBJ whole genome shotgun (WGS) entry which is preliminary data.</text>
</comment>
<proteinExistence type="predicted"/>